<reference evidence="2 3" key="1">
    <citation type="submission" date="2024-07" db="EMBL/GenBank/DDBJ databases">
        <authorList>
            <person name="Akdeniz Z."/>
        </authorList>
    </citation>
    <scope>NUCLEOTIDE SEQUENCE [LARGE SCALE GENOMIC DNA]</scope>
</reference>
<dbReference type="Proteomes" id="UP001642409">
    <property type="component" value="Unassembled WGS sequence"/>
</dbReference>
<comment type="caution">
    <text evidence="2">The sequence shown here is derived from an EMBL/GenBank/DDBJ whole genome shotgun (WGS) entry which is preliminary data.</text>
</comment>
<protein>
    <submittedName>
        <fullName evidence="2">Methyltransferase_domain-containing protein</fullName>
    </submittedName>
</protein>
<dbReference type="GO" id="GO:0008168">
    <property type="term" value="F:methyltransferase activity"/>
    <property type="evidence" value="ECO:0007669"/>
    <property type="project" value="UniProtKB-KW"/>
</dbReference>
<dbReference type="PANTHER" id="PTHR43861">
    <property type="entry name" value="TRANS-ACONITATE 2-METHYLTRANSFERASE-RELATED"/>
    <property type="match status" value="1"/>
</dbReference>
<name>A0ABP1LVE6_9EUKA</name>
<evidence type="ECO:0000259" key="1">
    <source>
        <dbReference type="Pfam" id="PF08241"/>
    </source>
</evidence>
<organism evidence="2 3">
    <name type="scientific">Hexamita inflata</name>
    <dbReference type="NCBI Taxonomy" id="28002"/>
    <lineage>
        <taxon>Eukaryota</taxon>
        <taxon>Metamonada</taxon>
        <taxon>Diplomonadida</taxon>
        <taxon>Hexamitidae</taxon>
        <taxon>Hexamitinae</taxon>
        <taxon>Hexamita</taxon>
    </lineage>
</organism>
<sequence length="660" mass="77025">MNQETVDNLQLFIDEIFQTQEIQLLPLNYTFTLQQVCSEFYDVLILTELVDNSTINKLLLKFPVIVCLKDQESECRFSKIINNNQFISFIKDDKYHADFIYPLEQLQHDFDFYSKTDIITLITSTKDVVNTPYGLINYQLVKQHPATIINHLASIQCDKQIIILSYFNQDYVNYAKFNTLTITSNLTRLLNLDFINAHKINNINNQLPCATLLKYETQNVTKITFQPTIQKYNLISQKILKTKQDLYKQQNYYSKISSQQYILAKASNSQLGALLQNTLNSQKTASLTHLILDNKIDDLHLEIVLIVIERADYVPDGANLIFQIDCDFVPPNFDLLESLTIEGSKLEVYLKQKLDQVQIQPRPFQISSNSQFNTLFGQLFDLSSESTQLYKEFKIPPFKTSSSAQNQKFARQFLDYINVFVKLDQEKINRLLKVETDIEKYHFLKECCPKMFEQRKELRTGQLERMLKLVRLNGTRFNSLLDIGCADGQLTEQTANLLQTPIQNVYGVDIRSFGEKEFTFLQCDFETEKIPLPNDFVEAAIVTQVLHHVHGWKNLLKEIQRVLKPNGILIVRESLLDSEVNQIMLDIQHGLYACCICDEMDADEFVNQFQTEYISQNNLQKYLQTLFRVRNFVFDGKDDKFQKCWYVCVKNEQQWKVTLE</sequence>
<evidence type="ECO:0000313" key="3">
    <source>
        <dbReference type="Proteomes" id="UP001642409"/>
    </source>
</evidence>
<feature type="domain" description="Methyltransferase type 11" evidence="1">
    <location>
        <begin position="481"/>
        <end position="571"/>
    </location>
</feature>
<keyword evidence="2" id="KW-0808">Transferase</keyword>
<proteinExistence type="predicted"/>
<dbReference type="Pfam" id="PF08241">
    <property type="entry name" value="Methyltransf_11"/>
    <property type="match status" value="1"/>
</dbReference>
<dbReference type="InterPro" id="IPR029063">
    <property type="entry name" value="SAM-dependent_MTases_sf"/>
</dbReference>
<gene>
    <name evidence="2" type="ORF">HINF_LOCUS66004</name>
</gene>
<dbReference type="CDD" id="cd02440">
    <property type="entry name" value="AdoMet_MTases"/>
    <property type="match status" value="1"/>
</dbReference>
<accession>A0ABP1LVE6</accession>
<dbReference type="EMBL" id="CAXDID020000439">
    <property type="protein sequence ID" value="CAL6091891.1"/>
    <property type="molecule type" value="Genomic_DNA"/>
</dbReference>
<dbReference type="GO" id="GO:0032259">
    <property type="term" value="P:methylation"/>
    <property type="evidence" value="ECO:0007669"/>
    <property type="project" value="UniProtKB-KW"/>
</dbReference>
<keyword evidence="3" id="KW-1185">Reference proteome</keyword>
<keyword evidence="2" id="KW-0489">Methyltransferase</keyword>
<dbReference type="Gene3D" id="3.40.50.150">
    <property type="entry name" value="Vaccinia Virus protein VP39"/>
    <property type="match status" value="1"/>
</dbReference>
<evidence type="ECO:0000313" key="2">
    <source>
        <dbReference type="EMBL" id="CAL6091891.1"/>
    </source>
</evidence>
<dbReference type="InterPro" id="IPR013216">
    <property type="entry name" value="Methyltransf_11"/>
</dbReference>
<dbReference type="SUPFAM" id="SSF53335">
    <property type="entry name" value="S-adenosyl-L-methionine-dependent methyltransferases"/>
    <property type="match status" value="1"/>
</dbReference>